<protein>
    <submittedName>
        <fullName evidence="2">Uncharacterized protein</fullName>
    </submittedName>
</protein>
<dbReference type="Proteomes" id="UP000199081">
    <property type="component" value="Unassembled WGS sequence"/>
</dbReference>
<keyword evidence="1" id="KW-0472">Membrane</keyword>
<feature type="transmembrane region" description="Helical" evidence="1">
    <location>
        <begin position="48"/>
        <end position="69"/>
    </location>
</feature>
<accession>A0A1H7G047</accession>
<organism evidence="2 3">
    <name type="scientific">Alkalibacterium pelagium</name>
    <dbReference type="NCBI Taxonomy" id="426702"/>
    <lineage>
        <taxon>Bacteria</taxon>
        <taxon>Bacillati</taxon>
        <taxon>Bacillota</taxon>
        <taxon>Bacilli</taxon>
        <taxon>Lactobacillales</taxon>
        <taxon>Carnobacteriaceae</taxon>
        <taxon>Alkalibacterium</taxon>
    </lineage>
</organism>
<evidence type="ECO:0000313" key="3">
    <source>
        <dbReference type="Proteomes" id="UP000199081"/>
    </source>
</evidence>
<dbReference type="EMBL" id="FNZU01000002">
    <property type="protein sequence ID" value="SEK31434.1"/>
    <property type="molecule type" value="Genomic_DNA"/>
</dbReference>
<name>A0A1H7G047_9LACT</name>
<keyword evidence="3" id="KW-1185">Reference proteome</keyword>
<feature type="transmembrane region" description="Helical" evidence="1">
    <location>
        <begin position="23"/>
        <end position="42"/>
    </location>
</feature>
<evidence type="ECO:0000256" key="1">
    <source>
        <dbReference type="SAM" id="Phobius"/>
    </source>
</evidence>
<proteinExistence type="predicted"/>
<reference evidence="3" key="1">
    <citation type="submission" date="2016-10" db="EMBL/GenBank/DDBJ databases">
        <authorList>
            <person name="Varghese N."/>
            <person name="Submissions S."/>
        </authorList>
    </citation>
    <scope>NUCLEOTIDE SEQUENCE [LARGE SCALE GENOMIC DNA]</scope>
    <source>
        <strain evidence="3">DSM 19183</strain>
    </source>
</reference>
<keyword evidence="1" id="KW-0812">Transmembrane</keyword>
<evidence type="ECO:0000313" key="2">
    <source>
        <dbReference type="EMBL" id="SEK31434.1"/>
    </source>
</evidence>
<sequence length="77" mass="9350">MKSKSEIPHPEHSTWWDRHERKVILYLFVSMIILLTMPFFIIPLVIEAIWIGILWLILFFIHSFLFLILSPRKKDLM</sequence>
<dbReference type="AlphaFoldDB" id="A0A1H7G047"/>
<keyword evidence="1" id="KW-1133">Transmembrane helix</keyword>
<gene>
    <name evidence="2" type="ORF">SAMN04488099_1028</name>
</gene>